<name>A0A3Q9FX13_STRLT</name>
<dbReference type="RefSeq" id="WP_126913590.1">
    <property type="nucleotide sequence ID" value="NZ_CP034587.1"/>
</dbReference>
<reference evidence="2 3" key="1">
    <citation type="submission" date="2018-12" db="EMBL/GenBank/DDBJ databases">
        <title>The whole draft genome of Streptomyce luteoverticillatus CGMCC 15060.</title>
        <authorList>
            <person name="Feng Z."/>
            <person name="Chen G."/>
            <person name="Zhang J."/>
            <person name="Zhu H."/>
            <person name="Yu X."/>
            <person name="Zhang W."/>
            <person name="Zhang X."/>
        </authorList>
    </citation>
    <scope>NUCLEOTIDE SEQUENCE [LARGE SCALE GENOMIC DNA]</scope>
    <source>
        <strain evidence="2 3">CGMCC 15060</strain>
    </source>
</reference>
<protein>
    <submittedName>
        <fullName evidence="2">Alkaline shock response membrane anchor protein AmaP</fullName>
    </submittedName>
</protein>
<feature type="transmembrane region" description="Helical" evidence="1">
    <location>
        <begin position="66"/>
        <end position="87"/>
    </location>
</feature>
<dbReference type="Proteomes" id="UP000267900">
    <property type="component" value="Chromosome"/>
</dbReference>
<evidence type="ECO:0000256" key="1">
    <source>
        <dbReference type="SAM" id="Phobius"/>
    </source>
</evidence>
<evidence type="ECO:0000313" key="3">
    <source>
        <dbReference type="Proteomes" id="UP000267900"/>
    </source>
</evidence>
<proteinExistence type="predicted"/>
<keyword evidence="1" id="KW-0472">Membrane</keyword>
<keyword evidence="1" id="KW-0812">Transmembrane</keyword>
<evidence type="ECO:0000313" key="2">
    <source>
        <dbReference type="EMBL" id="AZQ71031.1"/>
    </source>
</evidence>
<keyword evidence="1" id="KW-1133">Transmembrane helix</keyword>
<dbReference type="AlphaFoldDB" id="A0A3Q9FX13"/>
<gene>
    <name evidence="2" type="primary">amaP</name>
    <name evidence="2" type="ORF">EKH77_07255</name>
</gene>
<sequence>MLRTVNRLLTGLAGALLVALGAAVLIGALDLPRRWGFELPSAWPFAGPDDVLLPGTDLRRWRARGWWWPVVIAALAVVVLLSAWWLAAQARRGRLREVVVHSGGGEVASVRGRALEEVMEAEAEELPGVERAAVALSGRRTAPRARIVLTLGARGAPGVALARLCEEVLRHARMSAGLTRLPAEVRLRAVRHRAERVG</sequence>
<dbReference type="NCBIfam" id="NF033218">
    <property type="entry name" value="anchor_AmaP"/>
    <property type="match status" value="1"/>
</dbReference>
<accession>A0A3Q9FX13</accession>
<dbReference type="EMBL" id="CP034587">
    <property type="protein sequence ID" value="AZQ71031.1"/>
    <property type="molecule type" value="Genomic_DNA"/>
</dbReference>
<dbReference type="OrthoDB" id="4350374at2"/>
<keyword evidence="3" id="KW-1185">Reference proteome</keyword>
<organism evidence="2 3">
    <name type="scientific">Streptomyces luteoverticillatus</name>
    <name type="common">Streptoverticillium luteoverticillatus</name>
    <dbReference type="NCBI Taxonomy" id="66425"/>
    <lineage>
        <taxon>Bacteria</taxon>
        <taxon>Bacillati</taxon>
        <taxon>Actinomycetota</taxon>
        <taxon>Actinomycetes</taxon>
        <taxon>Kitasatosporales</taxon>
        <taxon>Streptomycetaceae</taxon>
        <taxon>Streptomyces</taxon>
    </lineage>
</organism>